<keyword evidence="3" id="KW-0245">EGF-like domain</keyword>
<keyword evidence="10 16" id="KW-0482">Metalloprotease</keyword>
<comment type="subcellular location">
    <subcellularLocation>
        <location evidence="1 14">Secreted</location>
    </subcellularLocation>
</comment>
<dbReference type="GO" id="GO:0008270">
    <property type="term" value="F:zinc ion binding"/>
    <property type="evidence" value="ECO:0007669"/>
    <property type="project" value="UniProtKB-UniRule"/>
</dbReference>
<evidence type="ECO:0000256" key="5">
    <source>
        <dbReference type="ARBA" id="ARBA00022685"/>
    </source>
</evidence>
<dbReference type="eggNOG" id="KOG3714">
    <property type="taxonomic scope" value="Eukaryota"/>
</dbReference>
<feature type="signal peptide" evidence="14 17">
    <location>
        <begin position="1"/>
        <end position="24"/>
    </location>
</feature>
<dbReference type="InterPro" id="IPR001506">
    <property type="entry name" value="Peptidase_M12A"/>
</dbReference>
<dbReference type="FunFam" id="3.40.390.10:FF:000083">
    <property type="entry name" value="Zinc metalloproteinase"/>
    <property type="match status" value="1"/>
</dbReference>
<dbReference type="PROSITE" id="PS01180">
    <property type="entry name" value="CUB"/>
    <property type="match status" value="1"/>
</dbReference>
<keyword evidence="9 16" id="KW-0862">Zinc</keyword>
<dbReference type="InterPro" id="IPR000884">
    <property type="entry name" value="TSP1_rpt"/>
</dbReference>
<evidence type="ECO:0000256" key="11">
    <source>
        <dbReference type="ARBA" id="ARBA00023145"/>
    </source>
</evidence>
<evidence type="ECO:0000256" key="12">
    <source>
        <dbReference type="ARBA" id="ARBA00023157"/>
    </source>
</evidence>
<dbReference type="SMART" id="SM00209">
    <property type="entry name" value="TSP1"/>
    <property type="match status" value="1"/>
</dbReference>
<feature type="binding site" evidence="16">
    <location>
        <position position="216"/>
    </location>
    <ligand>
        <name>Zn(2+)</name>
        <dbReference type="ChEBI" id="CHEBI:29105"/>
        <note>catalytic</note>
    </ligand>
</feature>
<feature type="binding site" evidence="16">
    <location>
        <position position="206"/>
    </location>
    <ligand>
        <name>Zn(2+)</name>
        <dbReference type="ChEBI" id="CHEBI:29105"/>
        <note>catalytic</note>
    </ligand>
</feature>
<reference evidence="20" key="1">
    <citation type="submission" date="2007-07" db="EMBL/GenBank/DDBJ databases">
        <title>PCAP assembly of the Caenorhabditis remanei genome.</title>
        <authorList>
            <consortium name="The Caenorhabditis remanei Sequencing Consortium"/>
            <person name="Wilson R.K."/>
        </authorList>
    </citation>
    <scope>NUCLEOTIDE SEQUENCE [LARGE SCALE GENOMIC DNA]</scope>
    <source>
        <strain evidence="20">PB4641</strain>
    </source>
</reference>
<evidence type="ECO:0000313" key="20">
    <source>
        <dbReference type="EMBL" id="EFO96737.1"/>
    </source>
</evidence>
<proteinExistence type="predicted"/>
<evidence type="ECO:0000256" key="8">
    <source>
        <dbReference type="ARBA" id="ARBA00022801"/>
    </source>
</evidence>
<evidence type="ECO:0000256" key="2">
    <source>
        <dbReference type="ARBA" id="ARBA00022525"/>
    </source>
</evidence>
<dbReference type="OMA" id="ILWRGCC"/>
<dbReference type="PRINTS" id="PR00480">
    <property type="entry name" value="ASTACIN"/>
</dbReference>
<evidence type="ECO:0000256" key="6">
    <source>
        <dbReference type="ARBA" id="ARBA00022723"/>
    </source>
</evidence>
<dbReference type="InterPro" id="IPR017050">
    <property type="entry name" value="Metallopeptidase_nem"/>
</dbReference>
<evidence type="ECO:0000313" key="21">
    <source>
        <dbReference type="Proteomes" id="UP000008281"/>
    </source>
</evidence>
<dbReference type="InterPro" id="IPR035914">
    <property type="entry name" value="Sperma_CUB_dom_sf"/>
</dbReference>
<evidence type="ECO:0000256" key="4">
    <source>
        <dbReference type="ARBA" id="ARBA00022670"/>
    </source>
</evidence>
<keyword evidence="11" id="KW-0865">Zymogen</keyword>
<dbReference type="GO" id="GO:0018996">
    <property type="term" value="P:molting cycle, collagen and cuticulin-based cuticle"/>
    <property type="evidence" value="ECO:0007669"/>
    <property type="project" value="InterPro"/>
</dbReference>
<keyword evidence="13" id="KW-0325">Glycoprotein</keyword>
<evidence type="ECO:0000256" key="13">
    <source>
        <dbReference type="ARBA" id="ARBA00023180"/>
    </source>
</evidence>
<evidence type="ECO:0000256" key="14">
    <source>
        <dbReference type="PIRNR" id="PIRNR036365"/>
    </source>
</evidence>
<evidence type="ECO:0000256" key="17">
    <source>
        <dbReference type="RuleBase" id="RU361183"/>
    </source>
</evidence>
<accession>E3MAA7</accession>
<dbReference type="STRING" id="31234.E3MAA7"/>
<feature type="chain" id="PRO_5005127886" description="Zinc metalloproteinase" evidence="14 17">
    <location>
        <begin position="25"/>
        <end position="742"/>
    </location>
</feature>
<feature type="active site" evidence="16">
    <location>
        <position position="207"/>
    </location>
</feature>
<evidence type="ECO:0000259" key="19">
    <source>
        <dbReference type="PROSITE" id="PS51864"/>
    </source>
</evidence>
<dbReference type="PANTHER" id="PTHR10127:SF810">
    <property type="entry name" value="ZINC METALLOPROTEINASE NAS-38"/>
    <property type="match status" value="1"/>
</dbReference>
<dbReference type="InterPro" id="IPR000859">
    <property type="entry name" value="CUB_dom"/>
</dbReference>
<evidence type="ECO:0000256" key="1">
    <source>
        <dbReference type="ARBA" id="ARBA00004613"/>
    </source>
</evidence>
<keyword evidence="21" id="KW-1185">Reference proteome</keyword>
<dbReference type="PANTHER" id="PTHR10127">
    <property type="entry name" value="DISCOIDIN, CUB, EGF, LAMININ , AND ZINC METALLOPROTEASE DOMAIN CONTAINING"/>
    <property type="match status" value="1"/>
</dbReference>
<dbReference type="PROSITE" id="PS51864">
    <property type="entry name" value="ASTACIN"/>
    <property type="match status" value="1"/>
</dbReference>
<sequence>MRSHRRHILIASCFCCLLFSSISAARVQKASKKHLTRVKQLLNDEAERHNALIQSDSVNVFDNIQRNPNAGVHHDELAVNNADEYFQGDVDLSEQQVKIIEDQFTEGKREKRKIGRTPLYKKWDTQGPISFDYAESIPFQTRQKIRNAMLLWQQHTCIRFEEGGPNVDRLEFFDGGGCSSFVGRVGGTQGISISTPGCDVVGIISHEIGHSLGIFHEQARPDQERHIAINYNNIPLSRWNNFQAVGENHAETYNLPYDTGSVMHYGAYGFASDPYTPTIRTLERVQQSTIGQRAGPSFLDYQAVCITCQNINMAYGCTESCPDLPCLRNGYPHPNNCSTCACPEGLSGRFCEQVYPSNSQCGGVIFATKEVKYITSPNYPDKFPLDTECNWIIAAPIEGRVFMEFEGDFDFLCEDTCDKAYVEVKYHSDKRLTGARFCCSLLPKNRFISFKNEMIIIMRGYRSSGVGFKAKFWSNLGEPEGVVTPMPPTTAPVPEIEETTKEPEPETTITLPTTIQTTTLPRRTSKKQFFTRKPITVPLIPPSFVTVPITTTTTVATTVTTESTTVTTTAAPTQPTFVTGETDITTPSTAATLFPTLSTIIPPINPLVGVLPSTQAPDIINSVLECGCGAWSEWQGECSQQCGGCGHRLRKRECKKEACRKEEKRPCNFSACPDGTNFLINNSEFHILWRGCCVGLFRSGDQCSALETESNPFFKIINSLLNIQDAKKNETLIAKRMMRGEH</sequence>
<dbReference type="InterPro" id="IPR024079">
    <property type="entry name" value="MetalloPept_cat_dom_sf"/>
</dbReference>
<keyword evidence="5" id="KW-0165">Cleavage on pair of basic residues</keyword>
<dbReference type="Gene3D" id="3.40.390.10">
    <property type="entry name" value="Collagenase (Catalytic Domain)"/>
    <property type="match status" value="1"/>
</dbReference>
<dbReference type="InterPro" id="IPR034035">
    <property type="entry name" value="Astacin-like_dom"/>
</dbReference>
<dbReference type="Pfam" id="PF00431">
    <property type="entry name" value="CUB"/>
    <property type="match status" value="1"/>
</dbReference>
<dbReference type="GO" id="GO:0006508">
    <property type="term" value="P:proteolysis"/>
    <property type="evidence" value="ECO:0007669"/>
    <property type="project" value="UniProtKB-KW"/>
</dbReference>
<feature type="domain" description="Peptidase M12A" evidence="19">
    <location>
        <begin position="112"/>
        <end position="318"/>
    </location>
</feature>
<evidence type="ECO:0000259" key="18">
    <source>
        <dbReference type="PROSITE" id="PS01180"/>
    </source>
</evidence>
<feature type="domain" description="CUB" evidence="18">
    <location>
        <begin position="361"/>
        <end position="475"/>
    </location>
</feature>
<dbReference type="HOGENOM" id="CLU_017286_1_3_1"/>
<evidence type="ECO:0000256" key="3">
    <source>
        <dbReference type="ARBA" id="ARBA00022536"/>
    </source>
</evidence>
<dbReference type="FunFam" id="2.60.120.290:FF:000059">
    <property type="entry name" value="Zinc metalloproteinase"/>
    <property type="match status" value="1"/>
</dbReference>
<dbReference type="InParanoid" id="E3MAA7"/>
<keyword evidence="12" id="KW-1015">Disulfide bond</keyword>
<keyword evidence="7 14" id="KW-0732">Signal</keyword>
<dbReference type="CDD" id="cd04280">
    <property type="entry name" value="ZnMc_astacin_like"/>
    <property type="match status" value="1"/>
</dbReference>
<evidence type="ECO:0000256" key="10">
    <source>
        <dbReference type="ARBA" id="ARBA00023049"/>
    </source>
</evidence>
<keyword evidence="6 16" id="KW-0479">Metal-binding</keyword>
<dbReference type="PROSITE" id="PS50092">
    <property type="entry name" value="TSP1"/>
    <property type="match status" value="1"/>
</dbReference>
<evidence type="ECO:0000256" key="7">
    <source>
        <dbReference type="ARBA" id="ARBA00022729"/>
    </source>
</evidence>
<evidence type="ECO:0000256" key="16">
    <source>
        <dbReference type="PROSITE-ProRule" id="PRU01211"/>
    </source>
</evidence>
<protein>
    <recommendedName>
        <fullName evidence="14">Zinc metalloproteinase</fullName>
    </recommendedName>
</protein>
<dbReference type="PIRSF" id="PIRSF036365">
    <property type="entry name" value="Astacin_nematoda"/>
    <property type="match status" value="1"/>
</dbReference>
<dbReference type="Gene3D" id="2.60.120.290">
    <property type="entry name" value="Spermadhesin, CUB domain"/>
    <property type="match status" value="1"/>
</dbReference>
<comment type="cofactor">
    <cofactor evidence="16 17">
        <name>Zn(2+)</name>
        <dbReference type="ChEBI" id="CHEBI:29105"/>
    </cofactor>
    <text evidence="16 17">Binds 1 zinc ion per subunit.</text>
</comment>
<dbReference type="SMART" id="SM00042">
    <property type="entry name" value="CUB"/>
    <property type="match status" value="1"/>
</dbReference>
<dbReference type="Gene3D" id="2.20.100.10">
    <property type="entry name" value="Thrombospondin type-1 (TSP1) repeat"/>
    <property type="match status" value="1"/>
</dbReference>
<comment type="caution">
    <text evidence="15">Lacks conserved residue(s) required for the propagation of feature annotation.</text>
</comment>
<dbReference type="Pfam" id="PF01400">
    <property type="entry name" value="Astacin"/>
    <property type="match status" value="1"/>
</dbReference>
<dbReference type="SUPFAM" id="SSF55486">
    <property type="entry name" value="Metalloproteases ('zincins'), catalytic domain"/>
    <property type="match status" value="1"/>
</dbReference>
<dbReference type="EMBL" id="DS268431">
    <property type="protein sequence ID" value="EFO96737.1"/>
    <property type="molecule type" value="Genomic_DNA"/>
</dbReference>
<gene>
    <name evidence="20" type="primary">Cre-nas-38</name>
    <name evidence="20" type="ORF">CRE_17239</name>
</gene>
<dbReference type="GO" id="GO:0004222">
    <property type="term" value="F:metalloendopeptidase activity"/>
    <property type="evidence" value="ECO:0007669"/>
    <property type="project" value="UniProtKB-UniRule"/>
</dbReference>
<dbReference type="CDD" id="cd00041">
    <property type="entry name" value="CUB"/>
    <property type="match status" value="1"/>
</dbReference>
<dbReference type="SUPFAM" id="SSF49854">
    <property type="entry name" value="Spermadhesin, CUB domain"/>
    <property type="match status" value="1"/>
</dbReference>
<feature type="binding site" evidence="16">
    <location>
        <position position="210"/>
    </location>
    <ligand>
        <name>Zn(2+)</name>
        <dbReference type="ChEBI" id="CHEBI:29105"/>
        <note>catalytic</note>
    </ligand>
</feature>
<dbReference type="InterPro" id="IPR006026">
    <property type="entry name" value="Peptidase_Metallo"/>
</dbReference>
<evidence type="ECO:0000256" key="15">
    <source>
        <dbReference type="PROSITE-ProRule" id="PRU00059"/>
    </source>
</evidence>
<dbReference type="AlphaFoldDB" id="E3MAA7"/>
<dbReference type="Proteomes" id="UP000008281">
    <property type="component" value="Unassembled WGS sequence"/>
</dbReference>
<keyword evidence="4 16" id="KW-0645">Protease</keyword>
<organism evidence="21">
    <name type="scientific">Caenorhabditis remanei</name>
    <name type="common">Caenorhabditis vulgaris</name>
    <dbReference type="NCBI Taxonomy" id="31234"/>
    <lineage>
        <taxon>Eukaryota</taxon>
        <taxon>Metazoa</taxon>
        <taxon>Ecdysozoa</taxon>
        <taxon>Nematoda</taxon>
        <taxon>Chromadorea</taxon>
        <taxon>Rhabditida</taxon>
        <taxon>Rhabditina</taxon>
        <taxon>Rhabditomorpha</taxon>
        <taxon>Rhabditoidea</taxon>
        <taxon>Rhabditidae</taxon>
        <taxon>Peloderinae</taxon>
        <taxon>Caenorhabditis</taxon>
    </lineage>
</organism>
<dbReference type="GO" id="GO:0005576">
    <property type="term" value="C:extracellular region"/>
    <property type="evidence" value="ECO:0007669"/>
    <property type="project" value="UniProtKB-SubCell"/>
</dbReference>
<name>E3MAA7_CAERE</name>
<dbReference type="SMART" id="SM00235">
    <property type="entry name" value="ZnMc"/>
    <property type="match status" value="1"/>
</dbReference>
<keyword evidence="8 16" id="KW-0378">Hydrolase</keyword>
<dbReference type="InterPro" id="IPR036383">
    <property type="entry name" value="TSP1_rpt_sf"/>
</dbReference>
<evidence type="ECO:0000256" key="9">
    <source>
        <dbReference type="ARBA" id="ARBA00022833"/>
    </source>
</evidence>
<keyword evidence="2 14" id="KW-0964">Secreted</keyword>
<dbReference type="OrthoDB" id="291007at2759"/>
<dbReference type="MEROPS" id="M12.A28"/>